<name>A0A6A5E3W8_PERFL</name>
<sequence length="210" mass="23655">MAPRQGAVARALLCAVCFMFVFVFDAFATLSYGRETLLRIREEVCGLSFANTGLRCADFDACPTRGRQGQESGRGGREQSERTGRRYRHIRRTAEPLSGDATGYQRRKRRHRGKRGGLLVKLRSRQSRIPLPSIYLANVQSLPNKTDDLLSRIKTQREARDCSMYCLTETWLHSGVPDSSFQPLGFSVHRSDRVKERTGKSKGGVLDEGE</sequence>
<feature type="compositionally biased region" description="Basic and acidic residues" evidence="1">
    <location>
        <begin position="74"/>
        <end position="84"/>
    </location>
</feature>
<keyword evidence="3" id="KW-1185">Reference proteome</keyword>
<reference evidence="2 3" key="1">
    <citation type="submission" date="2019-06" db="EMBL/GenBank/DDBJ databases">
        <title>A chromosome-scale genome assembly of the European perch, Perca fluviatilis.</title>
        <authorList>
            <person name="Roques C."/>
            <person name="Zahm M."/>
            <person name="Cabau C."/>
            <person name="Klopp C."/>
            <person name="Bouchez O."/>
            <person name="Donnadieu C."/>
            <person name="Kuhl H."/>
            <person name="Gislard M."/>
            <person name="Guendouz S."/>
            <person name="Journot L."/>
            <person name="Haffray P."/>
            <person name="Bestin A."/>
            <person name="Morvezen R."/>
            <person name="Feron R."/>
            <person name="Wen M."/>
            <person name="Jouanno E."/>
            <person name="Herpin A."/>
            <person name="Schartl M."/>
            <person name="Postlethwait J."/>
            <person name="Schaerlinger B."/>
            <person name="Chardard D."/>
            <person name="Lecocq T."/>
            <person name="Poncet C."/>
            <person name="Jaffrelo L."/>
            <person name="Lampietro C."/>
            <person name="Guiguen Y."/>
        </authorList>
    </citation>
    <scope>NUCLEOTIDE SEQUENCE [LARGE SCALE GENOMIC DNA]</scope>
    <source>
        <tissue evidence="2">Blood</tissue>
    </source>
</reference>
<feature type="compositionally biased region" description="Basic and acidic residues" evidence="1">
    <location>
        <begin position="190"/>
        <end position="199"/>
    </location>
</feature>
<comment type="caution">
    <text evidence="2">The sequence shown here is derived from an EMBL/GenBank/DDBJ whole genome shotgun (WGS) entry which is preliminary data.</text>
</comment>
<feature type="region of interest" description="Disordered" evidence="1">
    <location>
        <begin position="190"/>
        <end position="210"/>
    </location>
</feature>
<accession>A0A6A5E3W8</accession>
<dbReference type="Proteomes" id="UP000465112">
    <property type="component" value="Chromosome 17"/>
</dbReference>
<feature type="region of interest" description="Disordered" evidence="1">
    <location>
        <begin position="65"/>
        <end position="87"/>
    </location>
</feature>
<evidence type="ECO:0000313" key="3">
    <source>
        <dbReference type="Proteomes" id="UP000465112"/>
    </source>
</evidence>
<gene>
    <name evidence="2" type="ORF">PFLUV_G00197450</name>
</gene>
<evidence type="ECO:0000256" key="1">
    <source>
        <dbReference type="SAM" id="MobiDB-lite"/>
    </source>
</evidence>
<dbReference type="EMBL" id="VHII01000017">
    <property type="protein sequence ID" value="KAF1377136.1"/>
    <property type="molecule type" value="Genomic_DNA"/>
</dbReference>
<protein>
    <submittedName>
        <fullName evidence="2">Uncharacterized protein</fullName>
    </submittedName>
</protein>
<organism evidence="2 3">
    <name type="scientific">Perca fluviatilis</name>
    <name type="common">European perch</name>
    <dbReference type="NCBI Taxonomy" id="8168"/>
    <lineage>
        <taxon>Eukaryota</taxon>
        <taxon>Metazoa</taxon>
        <taxon>Chordata</taxon>
        <taxon>Craniata</taxon>
        <taxon>Vertebrata</taxon>
        <taxon>Euteleostomi</taxon>
        <taxon>Actinopterygii</taxon>
        <taxon>Neopterygii</taxon>
        <taxon>Teleostei</taxon>
        <taxon>Neoteleostei</taxon>
        <taxon>Acanthomorphata</taxon>
        <taxon>Eupercaria</taxon>
        <taxon>Perciformes</taxon>
        <taxon>Percoidei</taxon>
        <taxon>Percidae</taxon>
        <taxon>Percinae</taxon>
        <taxon>Perca</taxon>
    </lineage>
</organism>
<evidence type="ECO:0000313" key="2">
    <source>
        <dbReference type="EMBL" id="KAF1377136.1"/>
    </source>
</evidence>
<dbReference type="AlphaFoldDB" id="A0A6A5E3W8"/>
<proteinExistence type="predicted"/>